<proteinExistence type="predicted"/>
<name>A0ABS8K3R3_9BURK</name>
<comment type="caution">
    <text evidence="1">The sequence shown here is derived from an EMBL/GenBank/DDBJ whole genome shotgun (WGS) entry which is preliminary data.</text>
</comment>
<sequence length="65" mass="7085">MQLSIQLLEESAKDGDMRGTALFEIGADGFDMGVDPGRYGRCVVSSFRIDATEQTDIRSGRIADD</sequence>
<gene>
    <name evidence="1" type="ORF">LJ656_29860</name>
</gene>
<keyword evidence="2" id="KW-1185">Reference proteome</keyword>
<dbReference type="EMBL" id="JAJITD010000021">
    <property type="protein sequence ID" value="MCC8396802.1"/>
    <property type="molecule type" value="Genomic_DNA"/>
</dbReference>
<dbReference type="Proteomes" id="UP001431019">
    <property type="component" value="Unassembled WGS sequence"/>
</dbReference>
<dbReference type="RefSeq" id="WP_230513086.1">
    <property type="nucleotide sequence ID" value="NZ_JAJITD010000021.1"/>
</dbReference>
<reference evidence="1 2" key="1">
    <citation type="submission" date="2021-11" db="EMBL/GenBank/DDBJ databases">
        <authorList>
            <person name="Oh E.-T."/>
            <person name="Kim S.-B."/>
        </authorList>
    </citation>
    <scope>NUCLEOTIDE SEQUENCE [LARGE SCALE GENOMIC DNA]</scope>
    <source>
        <strain evidence="1 2">MMS20-SJTR3</strain>
    </source>
</reference>
<protein>
    <submittedName>
        <fullName evidence="1">Uncharacterized protein</fullName>
    </submittedName>
</protein>
<evidence type="ECO:0000313" key="1">
    <source>
        <dbReference type="EMBL" id="MCC8396802.1"/>
    </source>
</evidence>
<organism evidence="1 2">
    <name type="scientific">Paraburkholderia sejongensis</name>
    <dbReference type="NCBI Taxonomy" id="2886946"/>
    <lineage>
        <taxon>Bacteria</taxon>
        <taxon>Pseudomonadati</taxon>
        <taxon>Pseudomonadota</taxon>
        <taxon>Betaproteobacteria</taxon>
        <taxon>Burkholderiales</taxon>
        <taxon>Burkholderiaceae</taxon>
        <taxon>Paraburkholderia</taxon>
    </lineage>
</organism>
<evidence type="ECO:0000313" key="2">
    <source>
        <dbReference type="Proteomes" id="UP001431019"/>
    </source>
</evidence>
<accession>A0ABS8K3R3</accession>